<protein>
    <submittedName>
        <fullName evidence="5">Iron-containing alcohol dehydrogenase</fullName>
    </submittedName>
</protein>
<dbReference type="AlphaFoldDB" id="A0A419ER59"/>
<dbReference type="PANTHER" id="PTHR11496">
    <property type="entry name" value="ALCOHOL DEHYDROGENASE"/>
    <property type="match status" value="1"/>
</dbReference>
<dbReference type="Proteomes" id="UP000285961">
    <property type="component" value="Unassembled WGS sequence"/>
</dbReference>
<name>A0A419ER59_9BACT</name>
<dbReference type="GO" id="GO:0004022">
    <property type="term" value="F:alcohol dehydrogenase (NAD+) activity"/>
    <property type="evidence" value="ECO:0007669"/>
    <property type="project" value="TreeGrafter"/>
</dbReference>
<evidence type="ECO:0000259" key="4">
    <source>
        <dbReference type="Pfam" id="PF25137"/>
    </source>
</evidence>
<keyword evidence="2" id="KW-0560">Oxidoreductase</keyword>
<comment type="caution">
    <text evidence="5">The sequence shown here is derived from an EMBL/GenBank/DDBJ whole genome shotgun (WGS) entry which is preliminary data.</text>
</comment>
<feature type="domain" description="Fe-containing alcohol dehydrogenase-like C-terminal" evidence="4">
    <location>
        <begin position="230"/>
        <end position="426"/>
    </location>
</feature>
<dbReference type="SUPFAM" id="SSF56796">
    <property type="entry name" value="Dehydroquinate synthase-like"/>
    <property type="match status" value="1"/>
</dbReference>
<dbReference type="InterPro" id="IPR039697">
    <property type="entry name" value="Alcohol_dehydrogenase_Fe"/>
</dbReference>
<dbReference type="EMBL" id="QZKI01000121">
    <property type="protein sequence ID" value="RJP65887.1"/>
    <property type="molecule type" value="Genomic_DNA"/>
</dbReference>
<dbReference type="InterPro" id="IPR001670">
    <property type="entry name" value="ADH_Fe/GldA"/>
</dbReference>
<evidence type="ECO:0000256" key="1">
    <source>
        <dbReference type="ARBA" id="ARBA00007358"/>
    </source>
</evidence>
<proteinExistence type="inferred from homology"/>
<dbReference type="Pfam" id="PF25137">
    <property type="entry name" value="ADH_Fe_C"/>
    <property type="match status" value="1"/>
</dbReference>
<accession>A0A419ER59</accession>
<evidence type="ECO:0000313" key="6">
    <source>
        <dbReference type="Proteomes" id="UP000285961"/>
    </source>
</evidence>
<dbReference type="InterPro" id="IPR056798">
    <property type="entry name" value="ADH_Fe_C"/>
</dbReference>
<sequence length="426" mass="45737">MTVFRLRLCSAVEHQCLFTIINGQYFLRTSVKGDCMSEIIEGKSYVFLSPSKIIFGMGAAKSVGDEVKRLGGSKVLIVTDSILLKADVIRPVVESLETAGIPHVIYDGVEPDPPTELVDEATDKYRKERCDLVVGIGGASSLDVAKGVSVVATNSEKVMDVCGFEQATKRAAPKILLSTTHTAGGELSPYVIMHMSREDHSLMPIVSEYAIPEVAIMDPLLTVSMPPSVTLETGLDSLVTAIEALVAANANPFSDVFAEPAIKMGTEYLPVAWAKGSNLTARYFMCLTATFSGIAFVASSVGAVHALSYAIGSAYHLSHGRSLAVLLPHVMKFNLPGNPSRYARVAALMGKSIEGLSLMEAAQLAVEGAKEILQTLGVSTRLRDYGASEGDLPRLADETMETIGFFGYNPRDLDEEKIRGIYQAAY</sequence>
<dbReference type="Pfam" id="PF00465">
    <property type="entry name" value="Fe-ADH"/>
    <property type="match status" value="1"/>
</dbReference>
<feature type="domain" description="Alcohol dehydrogenase iron-type/glycerol dehydrogenase GldA" evidence="3">
    <location>
        <begin position="50"/>
        <end position="219"/>
    </location>
</feature>
<dbReference type="Gene3D" id="3.40.50.1970">
    <property type="match status" value="1"/>
</dbReference>
<dbReference type="CDD" id="cd08551">
    <property type="entry name" value="Fe-ADH"/>
    <property type="match status" value="1"/>
</dbReference>
<evidence type="ECO:0000259" key="3">
    <source>
        <dbReference type="Pfam" id="PF00465"/>
    </source>
</evidence>
<dbReference type="PANTHER" id="PTHR11496:SF102">
    <property type="entry name" value="ALCOHOL DEHYDROGENASE 4"/>
    <property type="match status" value="1"/>
</dbReference>
<reference evidence="5 6" key="1">
    <citation type="journal article" date="2017" name="ISME J.">
        <title>Energy and carbon metabolisms in a deep terrestrial subsurface fluid microbial community.</title>
        <authorList>
            <person name="Momper L."/>
            <person name="Jungbluth S.P."/>
            <person name="Lee M.D."/>
            <person name="Amend J.P."/>
        </authorList>
    </citation>
    <scope>NUCLEOTIDE SEQUENCE [LARGE SCALE GENOMIC DNA]</scope>
    <source>
        <strain evidence="5">SURF_17</strain>
    </source>
</reference>
<dbReference type="FunFam" id="3.40.50.1970:FF:000003">
    <property type="entry name" value="Alcohol dehydrogenase, iron-containing"/>
    <property type="match status" value="1"/>
</dbReference>
<comment type="similarity">
    <text evidence="1">Belongs to the iron-containing alcohol dehydrogenase family.</text>
</comment>
<organism evidence="5 6">
    <name type="scientific">Candidatus Abyssobacteria bacterium SURF_17</name>
    <dbReference type="NCBI Taxonomy" id="2093361"/>
    <lineage>
        <taxon>Bacteria</taxon>
        <taxon>Pseudomonadati</taxon>
        <taxon>Candidatus Hydrogenedentota</taxon>
        <taxon>Candidatus Abyssobacteria</taxon>
    </lineage>
</organism>
<evidence type="ECO:0000256" key="2">
    <source>
        <dbReference type="ARBA" id="ARBA00023002"/>
    </source>
</evidence>
<dbReference type="Gene3D" id="1.20.1090.10">
    <property type="entry name" value="Dehydroquinate synthase-like - alpha domain"/>
    <property type="match status" value="1"/>
</dbReference>
<evidence type="ECO:0000313" key="5">
    <source>
        <dbReference type="EMBL" id="RJP65887.1"/>
    </source>
</evidence>
<dbReference type="GO" id="GO:0046872">
    <property type="term" value="F:metal ion binding"/>
    <property type="evidence" value="ECO:0007669"/>
    <property type="project" value="InterPro"/>
</dbReference>
<gene>
    <name evidence="5" type="ORF">C4532_16805</name>
</gene>